<dbReference type="InterPro" id="IPR001709">
    <property type="entry name" value="Flavoprot_Pyr_Nucl_cyt_Rdtase"/>
</dbReference>
<keyword evidence="7" id="KW-0285">Flavoprotein</keyword>
<dbReference type="FunFam" id="2.40.30.10:FF:000034">
    <property type="entry name" value="Flavohemoprotein"/>
    <property type="match status" value="1"/>
</dbReference>
<dbReference type="FunFam" id="1.10.490.10:FF:000003">
    <property type="entry name" value="Flavohemoprotein"/>
    <property type="match status" value="1"/>
</dbReference>
<evidence type="ECO:0000256" key="13">
    <source>
        <dbReference type="ARBA" id="ARBA00023027"/>
    </source>
</evidence>
<dbReference type="InterPro" id="IPR009050">
    <property type="entry name" value="Globin-like_sf"/>
</dbReference>
<evidence type="ECO:0000256" key="10">
    <source>
        <dbReference type="ARBA" id="ARBA00022857"/>
    </source>
</evidence>
<evidence type="ECO:0000259" key="16">
    <source>
        <dbReference type="PROSITE" id="PS01033"/>
    </source>
</evidence>
<dbReference type="AlphaFoldDB" id="A0A9W9KNS3"/>
<dbReference type="CDD" id="cd08922">
    <property type="entry name" value="FHb-globin"/>
    <property type="match status" value="1"/>
</dbReference>
<comment type="cofactor">
    <cofactor evidence="1">
        <name>heme b</name>
        <dbReference type="ChEBI" id="CHEBI:60344"/>
    </cofactor>
</comment>
<comment type="catalytic activity">
    <reaction evidence="14">
        <text>2 nitric oxide + NADH + 2 O2 = 2 nitrate + NAD(+) + H(+)</text>
        <dbReference type="Rhea" id="RHEA:19469"/>
        <dbReference type="ChEBI" id="CHEBI:15378"/>
        <dbReference type="ChEBI" id="CHEBI:15379"/>
        <dbReference type="ChEBI" id="CHEBI:16480"/>
        <dbReference type="ChEBI" id="CHEBI:17632"/>
        <dbReference type="ChEBI" id="CHEBI:57540"/>
        <dbReference type="ChEBI" id="CHEBI:57945"/>
        <dbReference type="EC" id="1.14.12.17"/>
    </reaction>
</comment>
<reference evidence="18" key="2">
    <citation type="journal article" date="2023" name="IMA Fungus">
        <title>Comparative genomic study of the Penicillium genus elucidates a diverse pangenome and 15 lateral gene transfer events.</title>
        <authorList>
            <person name="Petersen C."/>
            <person name="Sorensen T."/>
            <person name="Nielsen M.R."/>
            <person name="Sondergaard T.E."/>
            <person name="Sorensen J.L."/>
            <person name="Fitzpatrick D.A."/>
            <person name="Frisvad J.C."/>
            <person name="Nielsen K.L."/>
        </authorList>
    </citation>
    <scope>NUCLEOTIDE SEQUENCE</scope>
    <source>
        <strain evidence="18">IBT 30069</strain>
    </source>
</reference>
<dbReference type="InterPro" id="IPR039261">
    <property type="entry name" value="FNR_nucleotide-bd"/>
</dbReference>
<organism evidence="18 19">
    <name type="scientific">Penicillium angulare</name>
    <dbReference type="NCBI Taxonomy" id="116970"/>
    <lineage>
        <taxon>Eukaryota</taxon>
        <taxon>Fungi</taxon>
        <taxon>Dikarya</taxon>
        <taxon>Ascomycota</taxon>
        <taxon>Pezizomycotina</taxon>
        <taxon>Eurotiomycetes</taxon>
        <taxon>Eurotiomycetidae</taxon>
        <taxon>Eurotiales</taxon>
        <taxon>Aspergillaceae</taxon>
        <taxon>Penicillium</taxon>
    </lineage>
</organism>
<evidence type="ECO:0000256" key="4">
    <source>
        <dbReference type="ARBA" id="ARBA00012229"/>
    </source>
</evidence>
<feature type="domain" description="FAD-binding FR-type" evidence="17">
    <location>
        <begin position="147"/>
        <end position="257"/>
    </location>
</feature>
<evidence type="ECO:0000256" key="7">
    <source>
        <dbReference type="ARBA" id="ARBA00022630"/>
    </source>
</evidence>
<dbReference type="GO" id="GO:0019825">
    <property type="term" value="F:oxygen binding"/>
    <property type="evidence" value="ECO:0007669"/>
    <property type="project" value="InterPro"/>
</dbReference>
<dbReference type="GO" id="GO:0020037">
    <property type="term" value="F:heme binding"/>
    <property type="evidence" value="ECO:0007669"/>
    <property type="project" value="InterPro"/>
</dbReference>
<comment type="cofactor">
    <cofactor evidence="2">
        <name>FAD</name>
        <dbReference type="ChEBI" id="CHEBI:57692"/>
    </cofactor>
</comment>
<dbReference type="Gene3D" id="3.40.50.80">
    <property type="entry name" value="Nucleotide-binding domain of ferredoxin-NADP reductase (FNR) module"/>
    <property type="match status" value="1"/>
</dbReference>
<dbReference type="Pfam" id="PF00175">
    <property type="entry name" value="NAD_binding_1"/>
    <property type="match status" value="1"/>
</dbReference>
<evidence type="ECO:0000256" key="14">
    <source>
        <dbReference type="ARBA" id="ARBA00048649"/>
    </source>
</evidence>
<evidence type="ECO:0000256" key="15">
    <source>
        <dbReference type="ARBA" id="ARBA00049433"/>
    </source>
</evidence>
<dbReference type="GO" id="GO:0071500">
    <property type="term" value="P:cellular response to nitrosative stress"/>
    <property type="evidence" value="ECO:0007669"/>
    <property type="project" value="TreeGrafter"/>
</dbReference>
<dbReference type="SUPFAM" id="SSF46458">
    <property type="entry name" value="Globin-like"/>
    <property type="match status" value="1"/>
</dbReference>
<evidence type="ECO:0000256" key="12">
    <source>
        <dbReference type="ARBA" id="ARBA00023004"/>
    </source>
</evidence>
<protein>
    <recommendedName>
        <fullName evidence="4">nitric oxide dioxygenase</fullName>
        <ecNumber evidence="4">1.14.12.17</ecNumber>
    </recommendedName>
</protein>
<dbReference type="PRINTS" id="PR00371">
    <property type="entry name" value="FPNCR"/>
</dbReference>
<dbReference type="GO" id="GO:0046872">
    <property type="term" value="F:metal ion binding"/>
    <property type="evidence" value="ECO:0007669"/>
    <property type="project" value="UniProtKB-KW"/>
</dbReference>
<keyword evidence="11" id="KW-0560">Oxidoreductase</keyword>
<dbReference type="InterPro" id="IPR001433">
    <property type="entry name" value="OxRdtase_FAD/NAD-bd"/>
</dbReference>
<evidence type="ECO:0000256" key="8">
    <source>
        <dbReference type="ARBA" id="ARBA00022723"/>
    </source>
</evidence>
<keyword evidence="6" id="KW-0349">Heme</keyword>
<dbReference type="Pfam" id="PF00042">
    <property type="entry name" value="Globin"/>
    <property type="match status" value="1"/>
</dbReference>
<evidence type="ECO:0000256" key="3">
    <source>
        <dbReference type="ARBA" id="ARBA00006401"/>
    </source>
</evidence>
<keyword evidence="8" id="KW-0479">Metal-binding</keyword>
<dbReference type="Gene3D" id="2.40.30.10">
    <property type="entry name" value="Translation factors"/>
    <property type="match status" value="1"/>
</dbReference>
<dbReference type="InterPro" id="IPR012292">
    <property type="entry name" value="Globin/Proto"/>
</dbReference>
<comment type="catalytic activity">
    <reaction evidence="15">
        <text>2 nitric oxide + NADPH + 2 O2 = 2 nitrate + NADP(+) + H(+)</text>
        <dbReference type="Rhea" id="RHEA:19465"/>
        <dbReference type="ChEBI" id="CHEBI:15378"/>
        <dbReference type="ChEBI" id="CHEBI:15379"/>
        <dbReference type="ChEBI" id="CHEBI:16480"/>
        <dbReference type="ChEBI" id="CHEBI:17632"/>
        <dbReference type="ChEBI" id="CHEBI:57783"/>
        <dbReference type="ChEBI" id="CHEBI:58349"/>
        <dbReference type="EC" id="1.14.12.17"/>
    </reaction>
</comment>
<dbReference type="PROSITE" id="PS51384">
    <property type="entry name" value="FAD_FR"/>
    <property type="match status" value="1"/>
</dbReference>
<dbReference type="Gene3D" id="1.10.490.10">
    <property type="entry name" value="Globins"/>
    <property type="match status" value="1"/>
</dbReference>
<dbReference type="GO" id="GO:0008941">
    <property type="term" value="F:nitric oxide dioxygenase NAD(P)H activity"/>
    <property type="evidence" value="ECO:0007669"/>
    <property type="project" value="UniProtKB-EC"/>
</dbReference>
<comment type="similarity">
    <text evidence="3">In the C-terminal section; belongs to the flavoprotein pyridine nucleotide cytochrome reductase family.</text>
</comment>
<dbReference type="InterPro" id="IPR000971">
    <property type="entry name" value="Globin"/>
</dbReference>
<keyword evidence="5" id="KW-0216">Detoxification</keyword>
<keyword evidence="12" id="KW-0408">Iron</keyword>
<dbReference type="OrthoDB" id="436496at2759"/>
<sequence>MTPEQISVITATIPVLEQNGKIITETFYRNMMTAHPELNNVFNITNQKTGHQAKVLAGALYSYAANINNLEALDPMLELVCQKHASLHITPDQYDIVGKYLIEAMQEVLGDGFTPTVHDAWSAAYGQLAAVMIQKESSLYDQGNEWRDWRDFRISRVSRESDEVASFYLSPVDGKPLPSFVPGQYVSVRLNIPNLGYMQARQYSMSDAPSPEYYRISVKQERSQTFTPGLLSNVLHDIKGPGQIMKVSHPRGDFCLDIARGSSPTVLLAGGIGITPLLSMFKFLTRETASEVKRPIHLIYATRNASSRAFFDEITEANRKDKQAKVTYFVESPQAIDKAGVDYHHVGRLNLQRLDARQDLFVDNASTGYYICGPTQFLNAVKRSLVQKGVESSNIKMEVFGAGGFVETKPQAHL</sequence>
<evidence type="ECO:0000256" key="11">
    <source>
        <dbReference type="ARBA" id="ARBA00023002"/>
    </source>
</evidence>
<name>A0A9W9KNS3_9EURO</name>
<evidence type="ECO:0000313" key="19">
    <source>
        <dbReference type="Proteomes" id="UP001149165"/>
    </source>
</evidence>
<dbReference type="PANTHER" id="PTHR43396:SF3">
    <property type="entry name" value="FLAVOHEMOPROTEIN"/>
    <property type="match status" value="1"/>
</dbReference>
<proteinExistence type="inferred from homology"/>
<feature type="domain" description="Globin" evidence="16">
    <location>
        <begin position="1"/>
        <end position="137"/>
    </location>
</feature>
<dbReference type="GO" id="GO:0071949">
    <property type="term" value="F:FAD binding"/>
    <property type="evidence" value="ECO:0007669"/>
    <property type="project" value="TreeGrafter"/>
</dbReference>
<dbReference type="CDD" id="cd06184">
    <property type="entry name" value="flavohem_like_fad_nad_binding"/>
    <property type="match status" value="1"/>
</dbReference>
<dbReference type="GO" id="GO:0009636">
    <property type="term" value="P:response to toxic substance"/>
    <property type="evidence" value="ECO:0007669"/>
    <property type="project" value="UniProtKB-KW"/>
</dbReference>
<comment type="caution">
    <text evidence="18">The sequence shown here is derived from an EMBL/GenBank/DDBJ whole genome shotgun (WGS) entry which is preliminary data.</text>
</comment>
<dbReference type="Proteomes" id="UP001149165">
    <property type="component" value="Unassembled WGS sequence"/>
</dbReference>
<evidence type="ECO:0000256" key="9">
    <source>
        <dbReference type="ARBA" id="ARBA00022827"/>
    </source>
</evidence>
<evidence type="ECO:0000313" key="18">
    <source>
        <dbReference type="EMBL" id="KAJ5113639.1"/>
    </source>
</evidence>
<dbReference type="GO" id="GO:0046210">
    <property type="term" value="P:nitric oxide catabolic process"/>
    <property type="evidence" value="ECO:0007669"/>
    <property type="project" value="TreeGrafter"/>
</dbReference>
<evidence type="ECO:0000256" key="6">
    <source>
        <dbReference type="ARBA" id="ARBA00022617"/>
    </source>
</evidence>
<evidence type="ECO:0000256" key="5">
    <source>
        <dbReference type="ARBA" id="ARBA00022575"/>
    </source>
</evidence>
<dbReference type="SUPFAM" id="SSF63380">
    <property type="entry name" value="Riboflavin synthase domain-like"/>
    <property type="match status" value="1"/>
</dbReference>
<dbReference type="PANTHER" id="PTHR43396">
    <property type="entry name" value="FLAVOHEMOPROTEIN"/>
    <property type="match status" value="1"/>
</dbReference>
<reference evidence="18" key="1">
    <citation type="submission" date="2022-11" db="EMBL/GenBank/DDBJ databases">
        <authorList>
            <person name="Petersen C."/>
        </authorList>
    </citation>
    <scope>NUCLEOTIDE SEQUENCE</scope>
    <source>
        <strain evidence="18">IBT 30069</strain>
    </source>
</reference>
<evidence type="ECO:0000256" key="2">
    <source>
        <dbReference type="ARBA" id="ARBA00001974"/>
    </source>
</evidence>
<dbReference type="InterPro" id="IPR017927">
    <property type="entry name" value="FAD-bd_FR_type"/>
</dbReference>
<dbReference type="SUPFAM" id="SSF52343">
    <property type="entry name" value="Ferredoxin reductase-like, C-terminal NADP-linked domain"/>
    <property type="match status" value="1"/>
</dbReference>
<keyword evidence="10" id="KW-0521">NADP</keyword>
<accession>A0A9W9KNS3</accession>
<dbReference type="EMBL" id="JAPQKH010000002">
    <property type="protein sequence ID" value="KAJ5113639.1"/>
    <property type="molecule type" value="Genomic_DNA"/>
</dbReference>
<dbReference type="InterPro" id="IPR017938">
    <property type="entry name" value="Riboflavin_synthase-like_b-brl"/>
</dbReference>
<evidence type="ECO:0000256" key="1">
    <source>
        <dbReference type="ARBA" id="ARBA00001970"/>
    </source>
</evidence>
<dbReference type="EC" id="1.14.12.17" evidence="4"/>
<gene>
    <name evidence="18" type="ORF">N7456_002173</name>
</gene>
<keyword evidence="13" id="KW-0520">NAD</keyword>
<keyword evidence="9" id="KW-0274">FAD</keyword>
<keyword evidence="19" id="KW-1185">Reference proteome</keyword>
<evidence type="ECO:0000259" key="17">
    <source>
        <dbReference type="PROSITE" id="PS51384"/>
    </source>
</evidence>
<dbReference type="PROSITE" id="PS01033">
    <property type="entry name" value="GLOBIN"/>
    <property type="match status" value="1"/>
</dbReference>